<comment type="caution">
    <text evidence="12">The sequence shown here is derived from an EMBL/GenBank/DDBJ whole genome shotgun (WGS) entry which is preliminary data.</text>
</comment>
<dbReference type="CDD" id="cd02801">
    <property type="entry name" value="DUS_like_FMN"/>
    <property type="match status" value="1"/>
</dbReference>
<feature type="site" description="Interacts with tRNA" evidence="9">
    <location>
        <position position="279"/>
    </location>
</feature>
<evidence type="ECO:0000256" key="9">
    <source>
        <dbReference type="HAMAP-Rule" id="MF_02043"/>
    </source>
</evidence>
<dbReference type="InterPro" id="IPR042270">
    <property type="entry name" value="DusC_C"/>
</dbReference>
<feature type="binding site" evidence="9">
    <location>
        <begin position="196"/>
        <end position="198"/>
    </location>
    <ligand>
        <name>FMN</name>
        <dbReference type="ChEBI" id="CHEBI:58210"/>
    </ligand>
</feature>
<sequence>MEGLMDHNLRDILTRVGGIDHCVTEFVRITHQVYPSRVFRRYCPELDNPGELRGKTAAGTPVHVQLLGSDPQLMAENAAKVAELGAPAIDLNFGCPAKTVNSSQGGAVLLQYPDLLNRIATAVRAAVPAHIPVSAKMRLGFKDKTLAITNAEALAAGGIQWLTVHARTKTEGYKPPAYWDQIARIKEQLSIPVLANGEIWTPQQARQCMTESGSDLLMIGRGLVAVPDLGLRIKADHGHLQHDNLSWQQHLQLMYGLVPHLAHLPDKAQTDRLKQWLHYFSMQSIEVRAVFERIKRQRETAAFFKALEQAIVDVAAQPPEEGAFAAYQHKGF</sequence>
<evidence type="ECO:0000313" key="12">
    <source>
        <dbReference type="EMBL" id="MCA6063556.1"/>
    </source>
</evidence>
<organism evidence="12 13">
    <name type="scientific">Thalassolituus marinus</name>
    <dbReference type="NCBI Taxonomy" id="671053"/>
    <lineage>
        <taxon>Bacteria</taxon>
        <taxon>Pseudomonadati</taxon>
        <taxon>Pseudomonadota</taxon>
        <taxon>Gammaproteobacteria</taxon>
        <taxon>Oceanospirillales</taxon>
        <taxon>Oceanospirillaceae</taxon>
        <taxon>Thalassolituus</taxon>
    </lineage>
</organism>
<feature type="site" description="Interacts with tRNA; defines subfamily-specific binding signature" evidence="9">
    <location>
        <position position="272"/>
    </location>
</feature>
<dbReference type="Pfam" id="PF01207">
    <property type="entry name" value="Dus"/>
    <property type="match status" value="1"/>
</dbReference>
<dbReference type="InterPro" id="IPR013785">
    <property type="entry name" value="Aldolase_TIM"/>
</dbReference>
<gene>
    <name evidence="9" type="primary">dusC</name>
    <name evidence="12" type="ORF">I9W95_08035</name>
</gene>
<dbReference type="InterPro" id="IPR018517">
    <property type="entry name" value="tRNA_hU_synthase_CS"/>
</dbReference>
<name>A0ABS7ZT40_9GAMM</name>
<keyword evidence="7 9" id="KW-0694">RNA-binding</keyword>
<evidence type="ECO:0000256" key="1">
    <source>
        <dbReference type="ARBA" id="ARBA00001917"/>
    </source>
</evidence>
<keyword evidence="8 9" id="KW-0560">Oxidoreductase</keyword>
<feature type="site" description="Interacts with tRNA" evidence="9">
    <location>
        <position position="173"/>
    </location>
</feature>
<feature type="active site" description="Proton donor" evidence="9">
    <location>
        <position position="95"/>
    </location>
</feature>
<dbReference type="Proteomes" id="UP000714380">
    <property type="component" value="Unassembled WGS sequence"/>
</dbReference>
<dbReference type="InterPro" id="IPR035587">
    <property type="entry name" value="DUS-like_FMN-bd"/>
</dbReference>
<evidence type="ECO:0000256" key="2">
    <source>
        <dbReference type="ARBA" id="ARBA00022555"/>
    </source>
</evidence>
<comment type="function">
    <text evidence="9">Catalyzes the synthesis of 5,6-dihydrouridine (D), a modified base found in the D-loop of most tRNAs, via the reduction of the C5-C6 double bond in target uridines. Specifically modifies U16 in tRNAs.</text>
</comment>
<dbReference type="Gene3D" id="1.20.225.30">
    <property type="entry name" value="Dihydrouridine synthase, C-terminal recognition domain"/>
    <property type="match status" value="1"/>
</dbReference>
<dbReference type="PIRSF" id="PIRSF006621">
    <property type="entry name" value="Dus"/>
    <property type="match status" value="1"/>
</dbReference>
<keyword evidence="5 9" id="KW-0819">tRNA processing</keyword>
<comment type="similarity">
    <text evidence="10">Belongs to the dus family.</text>
</comment>
<feature type="binding site" evidence="9">
    <location>
        <begin position="220"/>
        <end position="221"/>
    </location>
    <ligand>
        <name>FMN</name>
        <dbReference type="ChEBI" id="CHEBI:58210"/>
    </ligand>
</feature>
<reference evidence="12 13" key="1">
    <citation type="submission" date="2020-12" db="EMBL/GenBank/DDBJ databases">
        <title>Novel Thalassolituus-related marine hydrocarbonoclastic bacteria mediated algae-derived hydrocarbons mineralization in twilight zone of the northern South China Sea.</title>
        <authorList>
            <person name="Dong C."/>
        </authorList>
    </citation>
    <scope>NUCLEOTIDE SEQUENCE [LARGE SCALE GENOMIC DNA]</scope>
    <source>
        <strain evidence="12 13">IMCC1826</strain>
    </source>
</reference>
<comment type="catalytic activity">
    <reaction evidence="9">
        <text>5,6-dihydrouridine(16) in tRNA + NADP(+) = uridine(16) in tRNA + NADPH + H(+)</text>
        <dbReference type="Rhea" id="RHEA:53376"/>
        <dbReference type="Rhea" id="RHEA-COMP:13543"/>
        <dbReference type="Rhea" id="RHEA-COMP:13544"/>
        <dbReference type="ChEBI" id="CHEBI:15378"/>
        <dbReference type="ChEBI" id="CHEBI:57783"/>
        <dbReference type="ChEBI" id="CHEBI:58349"/>
        <dbReference type="ChEBI" id="CHEBI:65315"/>
        <dbReference type="ChEBI" id="CHEBI:74443"/>
    </reaction>
</comment>
<dbReference type="PANTHER" id="PTHR11082">
    <property type="entry name" value="TRNA-DIHYDROURIDINE SYNTHASE"/>
    <property type="match status" value="1"/>
</dbReference>
<proteinExistence type="inferred from homology"/>
<feature type="site" description="Interacts with tRNA" evidence="9">
    <location>
        <position position="92"/>
    </location>
</feature>
<dbReference type="HAMAP" id="MF_02043">
    <property type="entry name" value="DusC_subfam"/>
    <property type="match status" value="1"/>
</dbReference>
<evidence type="ECO:0000313" key="13">
    <source>
        <dbReference type="Proteomes" id="UP000714380"/>
    </source>
</evidence>
<evidence type="ECO:0000259" key="11">
    <source>
        <dbReference type="Pfam" id="PF01207"/>
    </source>
</evidence>
<evidence type="ECO:0000256" key="10">
    <source>
        <dbReference type="PIRNR" id="PIRNR006621"/>
    </source>
</evidence>
<evidence type="ECO:0000256" key="5">
    <source>
        <dbReference type="ARBA" id="ARBA00022694"/>
    </source>
</evidence>
<comment type="similarity">
    <text evidence="9">Belongs to the Dus family. DusC subfamily.</text>
</comment>
<feature type="site" description="Interacts with tRNA; defines subfamily-specific binding signature" evidence="9">
    <location>
        <position position="295"/>
    </location>
</feature>
<comment type="cofactor">
    <cofactor evidence="1 9 10">
        <name>FMN</name>
        <dbReference type="ChEBI" id="CHEBI:58210"/>
    </cofactor>
</comment>
<accession>A0ABS7ZT40</accession>
<comment type="catalytic activity">
    <reaction evidence="9">
        <text>5,6-dihydrouridine(16) in tRNA + NAD(+) = uridine(16) in tRNA + NADH + H(+)</text>
        <dbReference type="Rhea" id="RHEA:53380"/>
        <dbReference type="Rhea" id="RHEA-COMP:13543"/>
        <dbReference type="Rhea" id="RHEA-COMP:13544"/>
        <dbReference type="ChEBI" id="CHEBI:15378"/>
        <dbReference type="ChEBI" id="CHEBI:57540"/>
        <dbReference type="ChEBI" id="CHEBI:57945"/>
        <dbReference type="ChEBI" id="CHEBI:65315"/>
        <dbReference type="ChEBI" id="CHEBI:74443"/>
    </reaction>
</comment>
<dbReference type="PANTHER" id="PTHR11082:SF26">
    <property type="entry name" value="TRNA-DIHYDROURIDINE(16) SYNTHASE"/>
    <property type="match status" value="1"/>
</dbReference>
<feature type="site" description="Interacts with tRNA; defines subfamily-specific binding signature" evidence="9">
    <location>
        <position position="28"/>
    </location>
</feature>
<dbReference type="SUPFAM" id="SSF51395">
    <property type="entry name" value="FMN-linked oxidoreductases"/>
    <property type="match status" value="1"/>
</dbReference>
<keyword evidence="6 9" id="KW-0521">NADP</keyword>
<evidence type="ECO:0000256" key="7">
    <source>
        <dbReference type="ARBA" id="ARBA00022884"/>
    </source>
</evidence>
<dbReference type="InterPro" id="IPR001269">
    <property type="entry name" value="DUS_fam"/>
</dbReference>
<evidence type="ECO:0000256" key="6">
    <source>
        <dbReference type="ARBA" id="ARBA00022857"/>
    </source>
</evidence>
<feature type="binding site" evidence="9">
    <location>
        <position position="136"/>
    </location>
    <ligand>
        <name>FMN</name>
        <dbReference type="ChEBI" id="CHEBI:58210"/>
    </ligand>
</feature>
<dbReference type="EC" id="1.3.1.-" evidence="9"/>
<dbReference type="InterPro" id="IPR032886">
    <property type="entry name" value="DusC"/>
</dbReference>
<feature type="site" description="Interacts with tRNA; defines subfamily-specific binding signature" evidence="9">
    <location>
        <position position="274"/>
    </location>
</feature>
<evidence type="ECO:0000256" key="8">
    <source>
        <dbReference type="ARBA" id="ARBA00023002"/>
    </source>
</evidence>
<keyword evidence="13" id="KW-1185">Reference proteome</keyword>
<evidence type="ECO:0000256" key="3">
    <source>
        <dbReference type="ARBA" id="ARBA00022630"/>
    </source>
</evidence>
<dbReference type="Gene3D" id="3.20.20.70">
    <property type="entry name" value="Aldolase class I"/>
    <property type="match status" value="1"/>
</dbReference>
<keyword evidence="2 9" id="KW-0820">tRNA-binding</keyword>
<feature type="domain" description="DUS-like FMN-binding" evidence="11">
    <location>
        <begin position="1"/>
        <end position="305"/>
    </location>
</feature>
<protein>
    <recommendedName>
        <fullName evidence="9">tRNA-dihydrouridine(16) synthase</fullName>
        <ecNumber evidence="9">1.3.1.-</ecNumber>
    </recommendedName>
    <alternativeName>
        <fullName evidence="9">U16-specific dihydrouridine synthase</fullName>
        <shortName evidence="9">U16-specific Dus</shortName>
    </alternativeName>
    <alternativeName>
        <fullName evidence="9">tRNA-dihydrouridine synthase C</fullName>
    </alternativeName>
</protein>
<dbReference type="PROSITE" id="PS01136">
    <property type="entry name" value="UPF0034"/>
    <property type="match status" value="1"/>
</dbReference>
<feature type="binding site" evidence="9">
    <location>
        <position position="65"/>
    </location>
    <ligand>
        <name>FMN</name>
        <dbReference type="ChEBI" id="CHEBI:58210"/>
    </ligand>
</feature>
<dbReference type="EMBL" id="JAEDAH010000042">
    <property type="protein sequence ID" value="MCA6063556.1"/>
    <property type="molecule type" value="Genomic_DNA"/>
</dbReference>
<evidence type="ECO:0000256" key="4">
    <source>
        <dbReference type="ARBA" id="ARBA00022643"/>
    </source>
</evidence>
<keyword evidence="4 9" id="KW-0288">FMN</keyword>
<keyword evidence="3 9" id="KW-0285">Flavoprotein</keyword>